<dbReference type="InterPro" id="IPR013783">
    <property type="entry name" value="Ig-like_fold"/>
</dbReference>
<dbReference type="Pfam" id="PF16158">
    <property type="entry name" value="N_BRCA1_IG"/>
    <property type="match status" value="1"/>
</dbReference>
<name>A0ABN2D043_9ACTN</name>
<dbReference type="InterPro" id="IPR032350">
    <property type="entry name" value="Nbr1_FW"/>
</dbReference>
<proteinExistence type="predicted"/>
<evidence type="ECO:0000259" key="1">
    <source>
        <dbReference type="Pfam" id="PF16158"/>
    </source>
</evidence>
<organism evidence="2 3">
    <name type="scientific">Kribbella sancticallisti</name>
    <dbReference type="NCBI Taxonomy" id="460087"/>
    <lineage>
        <taxon>Bacteria</taxon>
        <taxon>Bacillati</taxon>
        <taxon>Actinomycetota</taxon>
        <taxon>Actinomycetes</taxon>
        <taxon>Propionibacteriales</taxon>
        <taxon>Kribbellaceae</taxon>
        <taxon>Kribbella</taxon>
    </lineage>
</organism>
<evidence type="ECO:0000313" key="2">
    <source>
        <dbReference type="EMBL" id="GAA1567803.1"/>
    </source>
</evidence>
<accession>A0ABN2D043</accession>
<gene>
    <name evidence="2" type="ORF">GCM10009789_21530</name>
</gene>
<dbReference type="Gene3D" id="2.60.40.10">
    <property type="entry name" value="Immunoglobulins"/>
    <property type="match status" value="1"/>
</dbReference>
<sequence length="353" mass="39124">MRTSVTKTKSLLGGVGHRAGLRKPAPVHLLAARELTAAMRQIRGASGVEAANTTKILNDTIKELYPDARPGPREDKVRLRSTPRLVSPRYLLQLERGEHSNRDVNSLPHWLKVLEVDRIRANASRVPAWLVRAYDVAFGADGFLADVYTWSEALQEDQLRDLPRRVRDRPIEVMPGDEYAYLTRDLGEPGDSLRRLLLTQASELAGQRDRFRAAPRMWAPVTGDKTGFLGEAEDEAPEGTIAAPGSMLVARFVIHNIGQVRWRDRLMYRVGSASVGMASSPCVPLPDTDPGSTADVRCVLRAPTAPGTYRACFKMGWMDGTYCFPTTLLGVLFTVIVPPADIADPYQDWPDHD</sequence>
<protein>
    <recommendedName>
        <fullName evidence="1">Nbr1 FW domain-containing protein</fullName>
    </recommendedName>
</protein>
<feature type="domain" description="Nbr1 FW" evidence="1">
    <location>
        <begin position="237"/>
        <end position="327"/>
    </location>
</feature>
<dbReference type="EMBL" id="BAAAOS010000018">
    <property type="protein sequence ID" value="GAA1567803.1"/>
    <property type="molecule type" value="Genomic_DNA"/>
</dbReference>
<dbReference type="Proteomes" id="UP001500393">
    <property type="component" value="Unassembled WGS sequence"/>
</dbReference>
<evidence type="ECO:0000313" key="3">
    <source>
        <dbReference type="Proteomes" id="UP001500393"/>
    </source>
</evidence>
<reference evidence="2 3" key="1">
    <citation type="journal article" date="2019" name="Int. J. Syst. Evol. Microbiol.">
        <title>The Global Catalogue of Microorganisms (GCM) 10K type strain sequencing project: providing services to taxonomists for standard genome sequencing and annotation.</title>
        <authorList>
            <consortium name="The Broad Institute Genomics Platform"/>
            <consortium name="The Broad Institute Genome Sequencing Center for Infectious Disease"/>
            <person name="Wu L."/>
            <person name="Ma J."/>
        </authorList>
    </citation>
    <scope>NUCLEOTIDE SEQUENCE [LARGE SCALE GENOMIC DNA]</scope>
    <source>
        <strain evidence="2 3">JCM 14969</strain>
    </source>
</reference>
<comment type="caution">
    <text evidence="2">The sequence shown here is derived from an EMBL/GenBank/DDBJ whole genome shotgun (WGS) entry which is preliminary data.</text>
</comment>
<keyword evidence="3" id="KW-1185">Reference proteome</keyword>